<dbReference type="AlphaFoldDB" id="A0A7W3YEI7"/>
<feature type="transmembrane region" description="Helical" evidence="2">
    <location>
        <begin position="24"/>
        <end position="42"/>
    </location>
</feature>
<keyword evidence="2" id="KW-0472">Membrane</keyword>
<keyword evidence="2" id="KW-0812">Transmembrane</keyword>
<gene>
    <name evidence="3" type="ORF">H4F99_10110</name>
</gene>
<reference evidence="3 4" key="1">
    <citation type="submission" date="2020-07" db="EMBL/GenBank/DDBJ databases">
        <authorList>
            <person name="Xu S."/>
            <person name="Li A."/>
        </authorList>
    </citation>
    <scope>NUCLEOTIDE SEQUENCE [LARGE SCALE GENOMIC DNA]</scope>
    <source>
        <strain evidence="3 4">SG-8</strain>
    </source>
</reference>
<organism evidence="3 4">
    <name type="scientific">Marilutibacter penaei</name>
    <dbReference type="NCBI Taxonomy" id="2759900"/>
    <lineage>
        <taxon>Bacteria</taxon>
        <taxon>Pseudomonadati</taxon>
        <taxon>Pseudomonadota</taxon>
        <taxon>Gammaproteobacteria</taxon>
        <taxon>Lysobacterales</taxon>
        <taxon>Lysobacteraceae</taxon>
        <taxon>Marilutibacter</taxon>
    </lineage>
</organism>
<keyword evidence="2" id="KW-1133">Transmembrane helix</keyword>
<feature type="compositionally biased region" description="Basic and acidic residues" evidence="1">
    <location>
        <begin position="9"/>
        <end position="20"/>
    </location>
</feature>
<comment type="caution">
    <text evidence="3">The sequence shown here is derived from an EMBL/GenBank/DDBJ whole genome shotgun (WGS) entry which is preliminary data.</text>
</comment>
<sequence>MQDNPAHSAEAERPDTVEEAPRRPWGFVVFALLMLATGMAVVPTP</sequence>
<evidence type="ECO:0000313" key="3">
    <source>
        <dbReference type="EMBL" id="MBB1088844.1"/>
    </source>
</evidence>
<evidence type="ECO:0000256" key="2">
    <source>
        <dbReference type="SAM" id="Phobius"/>
    </source>
</evidence>
<evidence type="ECO:0000313" key="4">
    <source>
        <dbReference type="Proteomes" id="UP000552587"/>
    </source>
</evidence>
<dbReference type="EMBL" id="JACHTE010000006">
    <property type="protein sequence ID" value="MBB1088844.1"/>
    <property type="molecule type" value="Genomic_DNA"/>
</dbReference>
<dbReference type="Proteomes" id="UP000552587">
    <property type="component" value="Unassembled WGS sequence"/>
</dbReference>
<evidence type="ECO:0000256" key="1">
    <source>
        <dbReference type="SAM" id="MobiDB-lite"/>
    </source>
</evidence>
<feature type="region of interest" description="Disordered" evidence="1">
    <location>
        <begin position="1"/>
        <end position="20"/>
    </location>
</feature>
<protein>
    <submittedName>
        <fullName evidence="3">Uncharacterized protein</fullName>
    </submittedName>
</protein>
<keyword evidence="4" id="KW-1185">Reference proteome</keyword>
<name>A0A7W3YEI7_9GAMM</name>
<proteinExistence type="predicted"/>
<accession>A0A7W3YEI7</accession>
<dbReference type="RefSeq" id="WP_182669611.1">
    <property type="nucleotide sequence ID" value="NZ_JACHTE010000006.1"/>
</dbReference>